<dbReference type="InterPro" id="IPR005486">
    <property type="entry name" value="Glucokinase_regulatory_CS"/>
</dbReference>
<organism evidence="3 4">
    <name type="scientific">Paramormyrops kingsleyae</name>
    <dbReference type="NCBI Taxonomy" id="1676925"/>
    <lineage>
        <taxon>Eukaryota</taxon>
        <taxon>Metazoa</taxon>
        <taxon>Chordata</taxon>
        <taxon>Craniata</taxon>
        <taxon>Vertebrata</taxon>
        <taxon>Euteleostomi</taxon>
        <taxon>Actinopterygii</taxon>
        <taxon>Neopterygii</taxon>
        <taxon>Teleostei</taxon>
        <taxon>Osteoglossocephala</taxon>
        <taxon>Osteoglossomorpha</taxon>
        <taxon>Osteoglossiformes</taxon>
        <taxon>Mormyridae</taxon>
        <taxon>Paramormyrops</taxon>
    </lineage>
</organism>
<dbReference type="Gene3D" id="3.40.50.12620">
    <property type="match status" value="1"/>
</dbReference>
<dbReference type="SUPFAM" id="SSF53697">
    <property type="entry name" value="SIS domain"/>
    <property type="match status" value="3"/>
</dbReference>
<evidence type="ECO:0000313" key="3">
    <source>
        <dbReference type="Ensembl" id="ENSPKIP00000036554.1"/>
    </source>
</evidence>
<dbReference type="InterPro" id="IPR040190">
    <property type="entry name" value="MURQ/GCKR"/>
</dbReference>
<keyword evidence="4" id="KW-1185">Reference proteome</keyword>
<dbReference type="Ensembl" id="ENSPKIT00000017501.1">
    <property type="protein sequence ID" value="ENSPKIP00000036554.1"/>
    <property type="gene ID" value="ENSPKIG00000015074.1"/>
</dbReference>
<dbReference type="Gene3D" id="3.40.50.10490">
    <property type="entry name" value="Glucose-6-phosphate isomerase like protein, domain 1"/>
    <property type="match status" value="1"/>
</dbReference>
<dbReference type="GO" id="GO:1901135">
    <property type="term" value="P:carbohydrate derivative metabolic process"/>
    <property type="evidence" value="ECO:0007669"/>
    <property type="project" value="InterPro"/>
</dbReference>
<dbReference type="GO" id="GO:0005654">
    <property type="term" value="C:nucleoplasm"/>
    <property type="evidence" value="ECO:0007669"/>
    <property type="project" value="TreeGrafter"/>
</dbReference>
<dbReference type="GO" id="GO:0005829">
    <property type="term" value="C:cytosol"/>
    <property type="evidence" value="ECO:0007669"/>
    <property type="project" value="TreeGrafter"/>
</dbReference>
<dbReference type="GeneTree" id="ENSGT00390000005345"/>
<dbReference type="GO" id="GO:0030246">
    <property type="term" value="F:carbohydrate binding"/>
    <property type="evidence" value="ECO:0007669"/>
    <property type="project" value="TreeGrafter"/>
</dbReference>
<reference evidence="3" key="2">
    <citation type="submission" date="2025-09" db="UniProtKB">
        <authorList>
            <consortium name="Ensembl"/>
        </authorList>
    </citation>
    <scope>IDENTIFICATION</scope>
</reference>
<keyword evidence="1" id="KW-0119">Carbohydrate metabolism</keyword>
<protein>
    <submittedName>
        <fullName evidence="3">Glucokinase regulator</fullName>
    </submittedName>
</protein>
<dbReference type="PROSITE" id="PS01272">
    <property type="entry name" value="GCKR"/>
    <property type="match status" value="1"/>
</dbReference>
<dbReference type="Pfam" id="PF20741">
    <property type="entry name" value="GKRP-like_C"/>
    <property type="match status" value="1"/>
</dbReference>
<dbReference type="InterPro" id="IPR054017">
    <property type="entry name" value="GKRP_SIS_2"/>
</dbReference>
<dbReference type="CTD" id="2646"/>
<dbReference type="PROSITE" id="PS51464">
    <property type="entry name" value="SIS"/>
    <property type="match status" value="2"/>
</dbReference>
<dbReference type="GO" id="GO:0042593">
    <property type="term" value="P:glucose homeostasis"/>
    <property type="evidence" value="ECO:0007669"/>
    <property type="project" value="TreeGrafter"/>
</dbReference>
<reference evidence="3" key="1">
    <citation type="submission" date="2025-08" db="UniProtKB">
        <authorList>
            <consortium name="Ensembl"/>
        </authorList>
    </citation>
    <scope>IDENTIFICATION</scope>
</reference>
<dbReference type="GO" id="GO:0004857">
    <property type="term" value="F:enzyme inhibitor activity"/>
    <property type="evidence" value="ECO:0007669"/>
    <property type="project" value="TreeGrafter"/>
</dbReference>
<dbReference type="Gene3D" id="1.10.8.1080">
    <property type="match status" value="1"/>
</dbReference>
<dbReference type="Pfam" id="PF22645">
    <property type="entry name" value="GKRP_SIS_N"/>
    <property type="match status" value="1"/>
</dbReference>
<feature type="domain" description="SIS" evidence="2">
    <location>
        <begin position="75"/>
        <end position="268"/>
    </location>
</feature>
<dbReference type="GeneID" id="111857941"/>
<evidence type="ECO:0000313" key="4">
    <source>
        <dbReference type="Proteomes" id="UP000261540"/>
    </source>
</evidence>
<name>A0A3B3T0Z8_9TELE</name>
<feature type="domain" description="SIS" evidence="2">
    <location>
        <begin position="305"/>
        <end position="481"/>
    </location>
</feature>
<dbReference type="FunFam" id="3.40.50.12620:FF:000001">
    <property type="entry name" value="Glucokinase regulatory protein"/>
    <property type="match status" value="1"/>
</dbReference>
<dbReference type="RefSeq" id="XP_023694985.1">
    <property type="nucleotide sequence ID" value="XM_023839217.2"/>
</dbReference>
<dbReference type="PANTHER" id="PTHR10088">
    <property type="entry name" value="GLUCOKINASE REGULATORY PROTEIN"/>
    <property type="match status" value="1"/>
</dbReference>
<dbReference type="GO" id="GO:0009750">
    <property type="term" value="P:response to fructose"/>
    <property type="evidence" value="ECO:0007669"/>
    <property type="project" value="TreeGrafter"/>
</dbReference>
<dbReference type="InterPro" id="IPR046348">
    <property type="entry name" value="SIS_dom_sf"/>
</dbReference>
<evidence type="ECO:0000259" key="2">
    <source>
        <dbReference type="PROSITE" id="PS51464"/>
    </source>
</evidence>
<dbReference type="FunFam" id="1.10.8.1080:FF:000002">
    <property type="entry name" value="Glucokinase regulatory protein"/>
    <property type="match status" value="1"/>
</dbReference>
<dbReference type="STRING" id="1676925.ENSPKIP00000036554"/>
<sequence length="592" mass="65775">METWITAGYEPSLPVTEKSNPLTRDIDKADAKHIVHLLKNCDAEIFKKEWDAHGSYQTLSSESVIQKMVHLAKKVEEILKDPEESLIVMSGCGTSGRLAFLLATSFNGLLKELQHDQIYYYIIAGGDKALLTSQESTEDSPQRGAEMLRMACEGKKRVLFIGISCGLSAPFVAGQIDFCMHNMNVFTPVVIGFNPVKMARNEPICGWPLTFRRVLKRMEELQKSNEAFIINPVLGPEAISGSSRLKGGSATKIVLETIFLAGHEAFFSSKNITVQHILNWMEIYKDVHTVTYSQSDKIAFLVQQVGESLQQSGHVYYVGWSSLGVMGVIDASECIPTFGADIEDVRGFIWKGYDELKNNEGDLSSVGPAFRIGHVDFVNDILPHVSKSDIIIFLFALDDDLRDIETLANQTKLKTSNLHAVYHAYPECSFPIDLKKVFSSVLSVAWPAVPLVSEGYHIKQELSTKWILNAISTGGHILKGKIYCNYMLDLKVTNTKLFKRAVNILQKFTRCSYSESLKALLQAIYDVEELTGAMTDADVIEHTIAASTRTRVLPTALVILIRRCSISEAKSRLDAHPVIREAVEACLAASQD</sequence>
<proteinExistence type="predicted"/>
<evidence type="ECO:0000256" key="1">
    <source>
        <dbReference type="ARBA" id="ARBA00023277"/>
    </source>
</evidence>
<dbReference type="OrthoDB" id="311172at2759"/>
<dbReference type="Proteomes" id="UP000261540">
    <property type="component" value="Unplaced"/>
</dbReference>
<dbReference type="GO" id="GO:0070095">
    <property type="term" value="F:fructose-6-phosphate binding"/>
    <property type="evidence" value="ECO:0007669"/>
    <property type="project" value="TreeGrafter"/>
</dbReference>
<dbReference type="Pfam" id="PF22198">
    <property type="entry name" value="GKRP_SIS_2"/>
    <property type="match status" value="1"/>
</dbReference>
<dbReference type="AlphaFoldDB" id="A0A3B3T0Z8"/>
<dbReference type="PANTHER" id="PTHR10088:SF4">
    <property type="entry name" value="GLUCOKINASE REGULATORY PROTEIN"/>
    <property type="match status" value="1"/>
</dbReference>
<dbReference type="InterPro" id="IPR001347">
    <property type="entry name" value="SIS_dom"/>
</dbReference>
<dbReference type="KEGG" id="pki:111857941"/>
<accession>A0A3B3T0Z8</accession>
<dbReference type="GO" id="GO:0019899">
    <property type="term" value="F:enzyme binding"/>
    <property type="evidence" value="ECO:0007669"/>
    <property type="project" value="TreeGrafter"/>
</dbReference>